<evidence type="ECO:0000256" key="5">
    <source>
        <dbReference type="ARBA" id="ARBA00022679"/>
    </source>
</evidence>
<evidence type="ECO:0000256" key="12">
    <source>
        <dbReference type="ARBA" id="ARBA00049494"/>
    </source>
</evidence>
<protein>
    <recommendedName>
        <fullName evidence="2">FAD synthase</fullName>
        <ecNumber evidence="2">2.7.7.2</ecNumber>
    </recommendedName>
    <alternativeName>
        <fullName evidence="10">FAD pyrophosphorylase</fullName>
    </alternativeName>
    <alternativeName>
        <fullName evidence="11">FMN adenylyltransferase</fullName>
    </alternativeName>
</protein>
<evidence type="ECO:0000256" key="10">
    <source>
        <dbReference type="ARBA" id="ARBA00031145"/>
    </source>
</evidence>
<feature type="domain" description="MoaB/Mog" evidence="13">
    <location>
        <begin position="274"/>
        <end position="398"/>
    </location>
</feature>
<accession>D8RPX3</accession>
<feature type="non-terminal residue" evidence="14">
    <location>
        <position position="414"/>
    </location>
</feature>
<evidence type="ECO:0000256" key="8">
    <source>
        <dbReference type="ARBA" id="ARBA00022827"/>
    </source>
</evidence>
<dbReference type="Gramene" id="EFJ25758">
    <property type="protein sequence ID" value="EFJ25758"/>
    <property type="gene ID" value="SELMODRAFT_54760"/>
</dbReference>
<keyword evidence="9" id="KW-0067">ATP-binding</keyword>
<evidence type="ECO:0000256" key="2">
    <source>
        <dbReference type="ARBA" id="ARBA00012393"/>
    </source>
</evidence>
<sequence>MEICRAVDASCDRRLQAKYKHAMFVIDRTLALYRPDEVAFSFNGGKDSTVLLHLLRAGCAALKSKLSLPADAEDRIRTIYFEGPDAFPEIDSFTYETAQEYNLELEVLRQDFKSGLEALLKNKPIKAIFLGTRIGDPNAVGQEQFSPSSTGWPPFMRVNPILDWSYRDVWAFLLACKVPYCKLYDQGYTSIGSVHDTVPNEALYIDSSVEKDCPELGLSRKKAYKPAYLLRDGRLERAGRLRKQPRKDYQGPGVANGVENTDTQANVDTLYAASVLSVGDELLRGDMDDQMGTFLSKELFSLGWTVTRRAVVPNDIDAVAEEIEQRSSASDIVLVCGGVGPLHCDVTLGGVAKAFGVRLAPDEEFEEYLRQLVGDNCAGDQNAMARLPEGITELLHHKRLSIPVIKCRNVFVLS</sequence>
<dbReference type="FunFam" id="3.40.980.10:FF:000010">
    <property type="entry name" value="Phosphoadenosine phosphosulfate reductase family protein"/>
    <property type="match status" value="1"/>
</dbReference>
<evidence type="ECO:0000256" key="7">
    <source>
        <dbReference type="ARBA" id="ARBA00022741"/>
    </source>
</evidence>
<evidence type="ECO:0000256" key="11">
    <source>
        <dbReference type="ARBA" id="ARBA00031871"/>
    </source>
</evidence>
<dbReference type="eggNOG" id="KOG2644">
    <property type="taxonomic scope" value="Eukaryota"/>
</dbReference>
<dbReference type="InParanoid" id="D8RPX3"/>
<dbReference type="OMA" id="AFILICK"/>
<dbReference type="SUPFAM" id="SSF52402">
    <property type="entry name" value="Adenine nucleotide alpha hydrolases-like"/>
    <property type="match status" value="1"/>
</dbReference>
<dbReference type="STRING" id="88036.D8RPX3"/>
<keyword evidence="15" id="KW-1185">Reference proteome</keyword>
<evidence type="ECO:0000256" key="4">
    <source>
        <dbReference type="ARBA" id="ARBA00022643"/>
    </source>
</evidence>
<dbReference type="CDD" id="cd23948">
    <property type="entry name" value="FAD_synthase"/>
    <property type="match status" value="1"/>
</dbReference>
<dbReference type="OrthoDB" id="270728at2759"/>
<dbReference type="AlphaFoldDB" id="D8RPX3"/>
<dbReference type="SUPFAM" id="SSF53218">
    <property type="entry name" value="Molybdenum cofactor biosynthesis proteins"/>
    <property type="match status" value="1"/>
</dbReference>
<comment type="catalytic activity">
    <reaction evidence="12">
        <text>FMN + ATP + H(+) = FAD + diphosphate</text>
        <dbReference type="Rhea" id="RHEA:17237"/>
        <dbReference type="ChEBI" id="CHEBI:15378"/>
        <dbReference type="ChEBI" id="CHEBI:30616"/>
        <dbReference type="ChEBI" id="CHEBI:33019"/>
        <dbReference type="ChEBI" id="CHEBI:57692"/>
        <dbReference type="ChEBI" id="CHEBI:58210"/>
        <dbReference type="EC" id="2.7.7.2"/>
    </reaction>
</comment>
<keyword evidence="3" id="KW-0285">Flavoprotein</keyword>
<dbReference type="InterPro" id="IPR002500">
    <property type="entry name" value="PAPS_reduct_dom"/>
</dbReference>
<dbReference type="KEGG" id="smo:SELMODRAFT_54760"/>
<keyword evidence="6" id="KW-0548">Nucleotidyltransferase</keyword>
<dbReference type="EMBL" id="GL377586">
    <property type="protein sequence ID" value="EFJ25758.1"/>
    <property type="molecule type" value="Genomic_DNA"/>
</dbReference>
<dbReference type="Proteomes" id="UP000001514">
    <property type="component" value="Unassembled WGS sequence"/>
</dbReference>
<evidence type="ECO:0000256" key="3">
    <source>
        <dbReference type="ARBA" id="ARBA00022630"/>
    </source>
</evidence>
<dbReference type="Gene3D" id="3.40.980.10">
    <property type="entry name" value="MoaB/Mog-like domain"/>
    <property type="match status" value="1"/>
</dbReference>
<comment type="pathway">
    <text evidence="1">Cofactor biosynthesis; FAD biosynthesis; FAD from FMN: step 1/1.</text>
</comment>
<organism evidence="15">
    <name type="scientific">Selaginella moellendorffii</name>
    <name type="common">Spikemoss</name>
    <dbReference type="NCBI Taxonomy" id="88036"/>
    <lineage>
        <taxon>Eukaryota</taxon>
        <taxon>Viridiplantae</taxon>
        <taxon>Streptophyta</taxon>
        <taxon>Embryophyta</taxon>
        <taxon>Tracheophyta</taxon>
        <taxon>Lycopodiopsida</taxon>
        <taxon>Selaginellales</taxon>
        <taxon>Selaginellaceae</taxon>
        <taxon>Selaginella</taxon>
    </lineage>
</organism>
<dbReference type="HOGENOM" id="CLU_029083_0_0_1"/>
<dbReference type="FunCoup" id="D8RPX3">
    <property type="interactions" value="614"/>
</dbReference>
<dbReference type="Pfam" id="PF01507">
    <property type="entry name" value="PAPS_reduct"/>
    <property type="match status" value="2"/>
</dbReference>
<dbReference type="EC" id="2.7.7.2" evidence="2"/>
<dbReference type="PANTHER" id="PTHR23293">
    <property type="entry name" value="FAD SYNTHETASE-RELATED FMN ADENYLYLTRANSFERASE"/>
    <property type="match status" value="1"/>
</dbReference>
<dbReference type="GO" id="GO:0006747">
    <property type="term" value="P:FAD biosynthetic process"/>
    <property type="evidence" value="ECO:0000318"/>
    <property type="project" value="GO_Central"/>
</dbReference>
<evidence type="ECO:0000313" key="15">
    <source>
        <dbReference type="Proteomes" id="UP000001514"/>
    </source>
</evidence>
<dbReference type="Gene3D" id="3.40.50.620">
    <property type="entry name" value="HUPs"/>
    <property type="match status" value="1"/>
</dbReference>
<dbReference type="InterPro" id="IPR001453">
    <property type="entry name" value="MoaB/Mog_dom"/>
</dbReference>
<keyword evidence="4" id="KW-0288">FMN</keyword>
<evidence type="ECO:0000259" key="13">
    <source>
        <dbReference type="SMART" id="SM00852"/>
    </source>
</evidence>
<dbReference type="Pfam" id="PF00994">
    <property type="entry name" value="MoCF_biosynth"/>
    <property type="match status" value="1"/>
</dbReference>
<dbReference type="SMART" id="SM00852">
    <property type="entry name" value="MoCF_biosynth"/>
    <property type="match status" value="1"/>
</dbReference>
<keyword evidence="7" id="KW-0547">Nucleotide-binding</keyword>
<dbReference type="GO" id="GO:0003919">
    <property type="term" value="F:FMN adenylyltransferase activity"/>
    <property type="evidence" value="ECO:0000318"/>
    <property type="project" value="GO_Central"/>
</dbReference>
<name>D8RPX3_SELML</name>
<gene>
    <name evidence="14" type="ORF">SELMODRAFT_54760</name>
</gene>
<dbReference type="FunFam" id="3.40.50.620:FF:000135">
    <property type="entry name" value="Phosphoadenosine phosphosulfate reductase family protein"/>
    <property type="match status" value="1"/>
</dbReference>
<dbReference type="InterPro" id="IPR036425">
    <property type="entry name" value="MoaB/Mog-like_dom_sf"/>
</dbReference>
<keyword evidence="8" id="KW-0274">FAD</keyword>
<evidence type="ECO:0000256" key="6">
    <source>
        <dbReference type="ARBA" id="ARBA00022695"/>
    </source>
</evidence>
<evidence type="ECO:0000256" key="1">
    <source>
        <dbReference type="ARBA" id="ARBA00004726"/>
    </source>
</evidence>
<reference evidence="14 15" key="1">
    <citation type="journal article" date="2011" name="Science">
        <title>The Selaginella genome identifies genetic changes associated with the evolution of vascular plants.</title>
        <authorList>
            <person name="Banks J.A."/>
            <person name="Nishiyama T."/>
            <person name="Hasebe M."/>
            <person name="Bowman J.L."/>
            <person name="Gribskov M."/>
            <person name="dePamphilis C."/>
            <person name="Albert V.A."/>
            <person name="Aono N."/>
            <person name="Aoyama T."/>
            <person name="Ambrose B.A."/>
            <person name="Ashton N.W."/>
            <person name="Axtell M.J."/>
            <person name="Barker E."/>
            <person name="Barker M.S."/>
            <person name="Bennetzen J.L."/>
            <person name="Bonawitz N.D."/>
            <person name="Chapple C."/>
            <person name="Cheng C."/>
            <person name="Correa L.G."/>
            <person name="Dacre M."/>
            <person name="DeBarry J."/>
            <person name="Dreyer I."/>
            <person name="Elias M."/>
            <person name="Engstrom E.M."/>
            <person name="Estelle M."/>
            <person name="Feng L."/>
            <person name="Finet C."/>
            <person name="Floyd S.K."/>
            <person name="Frommer W.B."/>
            <person name="Fujita T."/>
            <person name="Gramzow L."/>
            <person name="Gutensohn M."/>
            <person name="Harholt J."/>
            <person name="Hattori M."/>
            <person name="Heyl A."/>
            <person name="Hirai T."/>
            <person name="Hiwatashi Y."/>
            <person name="Ishikawa M."/>
            <person name="Iwata M."/>
            <person name="Karol K.G."/>
            <person name="Koehler B."/>
            <person name="Kolukisaoglu U."/>
            <person name="Kubo M."/>
            <person name="Kurata T."/>
            <person name="Lalonde S."/>
            <person name="Li K."/>
            <person name="Li Y."/>
            <person name="Litt A."/>
            <person name="Lyons E."/>
            <person name="Manning G."/>
            <person name="Maruyama T."/>
            <person name="Michael T.P."/>
            <person name="Mikami K."/>
            <person name="Miyazaki S."/>
            <person name="Morinaga S."/>
            <person name="Murata T."/>
            <person name="Mueller-Roeber B."/>
            <person name="Nelson D.R."/>
            <person name="Obara M."/>
            <person name="Oguri Y."/>
            <person name="Olmstead R.G."/>
            <person name="Onodera N."/>
            <person name="Petersen B.L."/>
            <person name="Pils B."/>
            <person name="Prigge M."/>
            <person name="Rensing S.A."/>
            <person name="Riano-Pachon D.M."/>
            <person name="Roberts A.W."/>
            <person name="Sato Y."/>
            <person name="Scheller H.V."/>
            <person name="Schulz B."/>
            <person name="Schulz C."/>
            <person name="Shakirov E.V."/>
            <person name="Shibagaki N."/>
            <person name="Shinohara N."/>
            <person name="Shippen D.E."/>
            <person name="Soerensen I."/>
            <person name="Sotooka R."/>
            <person name="Sugimoto N."/>
            <person name="Sugita M."/>
            <person name="Sumikawa N."/>
            <person name="Tanurdzic M."/>
            <person name="Theissen G."/>
            <person name="Ulvskov P."/>
            <person name="Wakazuki S."/>
            <person name="Weng J.K."/>
            <person name="Willats W.W."/>
            <person name="Wipf D."/>
            <person name="Wolf P.G."/>
            <person name="Yang L."/>
            <person name="Zimmer A.D."/>
            <person name="Zhu Q."/>
            <person name="Mitros T."/>
            <person name="Hellsten U."/>
            <person name="Loque D."/>
            <person name="Otillar R."/>
            <person name="Salamov A."/>
            <person name="Schmutz J."/>
            <person name="Shapiro H."/>
            <person name="Lindquist E."/>
            <person name="Lucas S."/>
            <person name="Rokhsar D."/>
            <person name="Grigoriev I.V."/>
        </authorList>
    </citation>
    <scope>NUCLEOTIDE SEQUENCE [LARGE SCALE GENOMIC DNA]</scope>
</reference>
<dbReference type="GO" id="GO:0005524">
    <property type="term" value="F:ATP binding"/>
    <property type="evidence" value="ECO:0007669"/>
    <property type="project" value="UniProtKB-KW"/>
</dbReference>
<proteinExistence type="predicted"/>
<evidence type="ECO:0000313" key="14">
    <source>
        <dbReference type="EMBL" id="EFJ25758.1"/>
    </source>
</evidence>
<dbReference type="PANTHER" id="PTHR23293:SF9">
    <property type="entry name" value="FAD SYNTHASE"/>
    <property type="match status" value="1"/>
</dbReference>
<keyword evidence="5" id="KW-0808">Transferase</keyword>
<dbReference type="InterPro" id="IPR014729">
    <property type="entry name" value="Rossmann-like_a/b/a_fold"/>
</dbReference>
<evidence type="ECO:0000256" key="9">
    <source>
        <dbReference type="ARBA" id="ARBA00022840"/>
    </source>
</evidence>